<dbReference type="Proteomes" id="UP000829196">
    <property type="component" value="Unassembled WGS sequence"/>
</dbReference>
<sequence>MMEMGGIREVIKRCLNGDEVAIREGSNKGEVAGHMERERERLEFQLSGDHNLNFSFNKNLKLNFSFLKRRSFLN</sequence>
<name>A0A8T3BHT7_DENNO</name>
<keyword evidence="2" id="KW-1185">Reference proteome</keyword>
<gene>
    <name evidence="1" type="ORF">KFK09_012473</name>
</gene>
<dbReference type="EMBL" id="JAGYWB010000009">
    <property type="protein sequence ID" value="KAI0511840.1"/>
    <property type="molecule type" value="Genomic_DNA"/>
</dbReference>
<protein>
    <submittedName>
        <fullName evidence="1">Uncharacterized protein</fullName>
    </submittedName>
</protein>
<organism evidence="1 2">
    <name type="scientific">Dendrobium nobile</name>
    <name type="common">Orchid</name>
    <dbReference type="NCBI Taxonomy" id="94219"/>
    <lineage>
        <taxon>Eukaryota</taxon>
        <taxon>Viridiplantae</taxon>
        <taxon>Streptophyta</taxon>
        <taxon>Embryophyta</taxon>
        <taxon>Tracheophyta</taxon>
        <taxon>Spermatophyta</taxon>
        <taxon>Magnoliopsida</taxon>
        <taxon>Liliopsida</taxon>
        <taxon>Asparagales</taxon>
        <taxon>Orchidaceae</taxon>
        <taxon>Epidendroideae</taxon>
        <taxon>Malaxideae</taxon>
        <taxon>Dendrobiinae</taxon>
        <taxon>Dendrobium</taxon>
    </lineage>
</organism>
<dbReference type="AlphaFoldDB" id="A0A8T3BHT7"/>
<reference evidence="1" key="1">
    <citation type="journal article" date="2022" name="Front. Genet.">
        <title>Chromosome-Scale Assembly of the Dendrobium nobile Genome Provides Insights Into the Molecular Mechanism of the Biosynthesis of the Medicinal Active Ingredient of Dendrobium.</title>
        <authorList>
            <person name="Xu Q."/>
            <person name="Niu S.-C."/>
            <person name="Li K.-L."/>
            <person name="Zheng P.-J."/>
            <person name="Zhang X.-J."/>
            <person name="Jia Y."/>
            <person name="Liu Y."/>
            <person name="Niu Y.-X."/>
            <person name="Yu L.-H."/>
            <person name="Chen D.-F."/>
            <person name="Zhang G.-Q."/>
        </authorList>
    </citation>
    <scope>NUCLEOTIDE SEQUENCE</scope>
    <source>
        <tissue evidence="1">Leaf</tissue>
    </source>
</reference>
<comment type="caution">
    <text evidence="1">The sequence shown here is derived from an EMBL/GenBank/DDBJ whole genome shotgun (WGS) entry which is preliminary data.</text>
</comment>
<accession>A0A8T3BHT7</accession>
<proteinExistence type="predicted"/>
<evidence type="ECO:0000313" key="2">
    <source>
        <dbReference type="Proteomes" id="UP000829196"/>
    </source>
</evidence>
<evidence type="ECO:0000313" key="1">
    <source>
        <dbReference type="EMBL" id="KAI0511840.1"/>
    </source>
</evidence>